<feature type="domain" description="CusB-like beta-barrel" evidence="6">
    <location>
        <begin position="333"/>
        <end position="407"/>
    </location>
</feature>
<dbReference type="Gene3D" id="2.40.30.170">
    <property type="match status" value="1"/>
</dbReference>
<evidence type="ECO:0000256" key="1">
    <source>
        <dbReference type="ARBA" id="ARBA00009477"/>
    </source>
</evidence>
<feature type="domain" description="CzcB-like barrel-sandwich hybrid" evidence="7">
    <location>
        <begin position="204"/>
        <end position="329"/>
    </location>
</feature>
<dbReference type="AlphaFoldDB" id="A0A517MWK0"/>
<dbReference type="FunFam" id="2.40.30.170:FF:000010">
    <property type="entry name" value="Efflux RND transporter periplasmic adaptor subunit"/>
    <property type="match status" value="1"/>
</dbReference>
<evidence type="ECO:0000256" key="2">
    <source>
        <dbReference type="ARBA" id="ARBA00022448"/>
    </source>
</evidence>
<evidence type="ECO:0000313" key="9">
    <source>
        <dbReference type="EMBL" id="QDS99256.1"/>
    </source>
</evidence>
<keyword evidence="10" id="KW-1185">Reference proteome</keyword>
<protein>
    <submittedName>
        <fullName evidence="9">Cation efflux system protein CusB</fullName>
    </submittedName>
</protein>
<dbReference type="InterPro" id="IPR058649">
    <property type="entry name" value="CzcB_C"/>
</dbReference>
<evidence type="ECO:0000259" key="8">
    <source>
        <dbReference type="Pfam" id="PF25975"/>
    </source>
</evidence>
<evidence type="ECO:0000313" key="10">
    <source>
        <dbReference type="Proteomes" id="UP000319852"/>
    </source>
</evidence>
<dbReference type="Pfam" id="PF19335">
    <property type="entry name" value="HMBD"/>
    <property type="match status" value="3"/>
</dbReference>
<evidence type="ECO:0000256" key="4">
    <source>
        <dbReference type="SAM" id="Phobius"/>
    </source>
</evidence>
<feature type="domain" description="CzcB-like C-terminal circularly permuted SH3-like" evidence="8">
    <location>
        <begin position="467"/>
        <end position="527"/>
    </location>
</feature>
<dbReference type="InterPro" id="IPR051909">
    <property type="entry name" value="MFP_Cation_Efflux"/>
</dbReference>
<dbReference type="GO" id="GO:0030288">
    <property type="term" value="C:outer membrane-bounded periplasmic space"/>
    <property type="evidence" value="ECO:0007669"/>
    <property type="project" value="TreeGrafter"/>
</dbReference>
<dbReference type="Pfam" id="PF25975">
    <property type="entry name" value="CzcB_C"/>
    <property type="match status" value="1"/>
</dbReference>
<dbReference type="SUPFAM" id="SSF111369">
    <property type="entry name" value="HlyD-like secretion proteins"/>
    <property type="match status" value="1"/>
</dbReference>
<dbReference type="GO" id="GO:0046914">
    <property type="term" value="F:transition metal ion binding"/>
    <property type="evidence" value="ECO:0007669"/>
    <property type="project" value="TreeGrafter"/>
</dbReference>
<dbReference type="GO" id="GO:0015679">
    <property type="term" value="P:plasma membrane copper ion transport"/>
    <property type="evidence" value="ECO:0007669"/>
    <property type="project" value="TreeGrafter"/>
</dbReference>
<organism evidence="9 10">
    <name type="scientific">Adhaeretor mobilis</name>
    <dbReference type="NCBI Taxonomy" id="1930276"/>
    <lineage>
        <taxon>Bacteria</taxon>
        <taxon>Pseudomonadati</taxon>
        <taxon>Planctomycetota</taxon>
        <taxon>Planctomycetia</taxon>
        <taxon>Pirellulales</taxon>
        <taxon>Lacipirellulaceae</taxon>
        <taxon>Adhaeretor</taxon>
    </lineage>
</organism>
<proteinExistence type="inferred from homology"/>
<feature type="transmembrane region" description="Helical" evidence="4">
    <location>
        <begin position="29"/>
        <end position="54"/>
    </location>
</feature>
<comment type="similarity">
    <text evidence="1">Belongs to the membrane fusion protein (MFP) (TC 8.A.1) family.</text>
</comment>
<evidence type="ECO:0000256" key="3">
    <source>
        <dbReference type="SAM" id="MobiDB-lite"/>
    </source>
</evidence>
<evidence type="ECO:0000259" key="7">
    <source>
        <dbReference type="Pfam" id="PF25973"/>
    </source>
</evidence>
<dbReference type="Proteomes" id="UP000319852">
    <property type="component" value="Chromosome"/>
</dbReference>
<name>A0A517MWK0_9BACT</name>
<dbReference type="KEGG" id="amob:HG15A2_25780"/>
<dbReference type="GO" id="GO:0060003">
    <property type="term" value="P:copper ion export"/>
    <property type="evidence" value="ECO:0007669"/>
    <property type="project" value="TreeGrafter"/>
</dbReference>
<dbReference type="InterPro" id="IPR058792">
    <property type="entry name" value="Beta-barrel_RND_2"/>
</dbReference>
<feature type="region of interest" description="Disordered" evidence="3">
    <location>
        <begin position="534"/>
        <end position="564"/>
    </location>
</feature>
<dbReference type="Gene3D" id="2.40.420.20">
    <property type="match status" value="1"/>
</dbReference>
<keyword evidence="4" id="KW-0812">Transmembrane</keyword>
<dbReference type="OrthoDB" id="9806939at2"/>
<keyword evidence="4" id="KW-0472">Membrane</keyword>
<feature type="domain" description="Heavy metal binding" evidence="5">
    <location>
        <begin position="80"/>
        <end position="105"/>
    </location>
</feature>
<dbReference type="PANTHER" id="PTHR30097:SF4">
    <property type="entry name" value="SLR6042 PROTEIN"/>
    <property type="match status" value="1"/>
</dbReference>
<feature type="domain" description="Heavy metal binding" evidence="5">
    <location>
        <begin position="128"/>
        <end position="153"/>
    </location>
</feature>
<keyword evidence="2" id="KW-0813">Transport</keyword>
<dbReference type="Pfam" id="PF25973">
    <property type="entry name" value="BSH_CzcB"/>
    <property type="match status" value="1"/>
</dbReference>
<dbReference type="InterPro" id="IPR045800">
    <property type="entry name" value="HMBD"/>
</dbReference>
<evidence type="ECO:0000259" key="5">
    <source>
        <dbReference type="Pfam" id="PF19335"/>
    </source>
</evidence>
<dbReference type="PANTHER" id="PTHR30097">
    <property type="entry name" value="CATION EFFLUX SYSTEM PROTEIN CUSB"/>
    <property type="match status" value="1"/>
</dbReference>
<accession>A0A517MWK0</accession>
<feature type="domain" description="Heavy metal binding" evidence="5">
    <location>
        <begin position="424"/>
        <end position="450"/>
    </location>
</feature>
<reference evidence="9 10" key="1">
    <citation type="submission" date="2019-02" db="EMBL/GenBank/DDBJ databases">
        <title>Deep-cultivation of Planctomycetes and their phenomic and genomic characterization uncovers novel biology.</title>
        <authorList>
            <person name="Wiegand S."/>
            <person name="Jogler M."/>
            <person name="Boedeker C."/>
            <person name="Pinto D."/>
            <person name="Vollmers J."/>
            <person name="Rivas-Marin E."/>
            <person name="Kohn T."/>
            <person name="Peeters S.H."/>
            <person name="Heuer A."/>
            <person name="Rast P."/>
            <person name="Oberbeckmann S."/>
            <person name="Bunk B."/>
            <person name="Jeske O."/>
            <person name="Meyerdierks A."/>
            <person name="Storesund J.E."/>
            <person name="Kallscheuer N."/>
            <person name="Luecker S."/>
            <person name="Lage O.M."/>
            <person name="Pohl T."/>
            <person name="Merkel B.J."/>
            <person name="Hornburger P."/>
            <person name="Mueller R.-W."/>
            <person name="Bruemmer F."/>
            <person name="Labrenz M."/>
            <person name="Spormann A.M."/>
            <person name="Op den Camp H."/>
            <person name="Overmann J."/>
            <person name="Amann R."/>
            <person name="Jetten M.S.M."/>
            <person name="Mascher T."/>
            <person name="Medema M.H."/>
            <person name="Devos D.P."/>
            <person name="Kaster A.-K."/>
            <person name="Ovreas L."/>
            <person name="Rohde M."/>
            <person name="Galperin M.Y."/>
            <person name="Jogler C."/>
        </authorList>
    </citation>
    <scope>NUCLEOTIDE SEQUENCE [LARGE SCALE GENOMIC DNA]</scope>
    <source>
        <strain evidence="9 10">HG15A2</strain>
    </source>
</reference>
<sequence>MPTTPEPAFAAKSSAAAKSSRSTSGSRQWLLRVGLQCLALLATLIIGIALVGVAQRVGWLNATASDNSKTTTDASVATEYTCPMHPEIRQDAPGKCPICGMTLVPTPGAAPVKAPPQQADAQATEERYICPMMCTDPSSEPGKCPVCAMDLVKATSSAGGGERSVSIDSHARRILGIRTADAKSGEVYRTIRTIGAINYDEEQVATIAAYIDGRLEELFAEYVGVKVVKGDDLAVLYSPQLYSAQTQYLSSRDTPALNALGGGARLSEIALDNLKELGMSEAQIAELRRSGKAEKRLRIASPIGGTVIAKHKVEGDYVKTGEPIYRVVDLSIVWLMIELYPSDAAAVRFGQQVEAEIQSLPGEVYTGRVAFIDPMVSEKTRTVAVRVEMTNFDGRLKPGDYAKATIRVPAVKRNQVYDPALAGKWISPMHPQIIRNQSGDCPICGMDLVPTRELGYVDEPLPDQGVVSVPRSAVLMAGDNSVVYVESEPGLFELRQVILGAMTDDSAVILDGISANETVATDGNFLIDSQMQLGGKPSLMDPTRGEGKASGEEAAVPQGAVHAH</sequence>
<dbReference type="InterPro" id="IPR058647">
    <property type="entry name" value="BSH_CzcB-like"/>
</dbReference>
<keyword evidence="4" id="KW-1133">Transmembrane helix</keyword>
<dbReference type="Pfam" id="PF25954">
    <property type="entry name" value="Beta-barrel_RND_2"/>
    <property type="match status" value="1"/>
</dbReference>
<dbReference type="EMBL" id="CP036263">
    <property type="protein sequence ID" value="QDS99256.1"/>
    <property type="molecule type" value="Genomic_DNA"/>
</dbReference>
<evidence type="ECO:0000259" key="6">
    <source>
        <dbReference type="Pfam" id="PF25954"/>
    </source>
</evidence>
<gene>
    <name evidence="9" type="primary">cusB</name>
    <name evidence="9" type="ORF">HG15A2_25780</name>
</gene>